<gene>
    <name evidence="1" type="ORF">HUG15_08535</name>
</gene>
<proteinExistence type="predicted"/>
<name>A0A7T7CBA4_9BACI</name>
<dbReference type="RefSeq" id="WP_200128241.1">
    <property type="nucleotide sequence ID" value="NZ_CP054705.1"/>
</dbReference>
<keyword evidence="2" id="KW-1185">Reference proteome</keyword>
<organism evidence="1 2">
    <name type="scientific">Salicibibacter cibarius</name>
    <dbReference type="NCBI Taxonomy" id="2743000"/>
    <lineage>
        <taxon>Bacteria</taxon>
        <taxon>Bacillati</taxon>
        <taxon>Bacillota</taxon>
        <taxon>Bacilli</taxon>
        <taxon>Bacillales</taxon>
        <taxon>Bacillaceae</taxon>
        <taxon>Salicibibacter</taxon>
    </lineage>
</organism>
<protein>
    <submittedName>
        <fullName evidence="1">Uncharacterized protein</fullName>
    </submittedName>
</protein>
<dbReference type="Proteomes" id="UP000595823">
    <property type="component" value="Chromosome"/>
</dbReference>
<dbReference type="EMBL" id="CP054705">
    <property type="protein sequence ID" value="QQK75604.1"/>
    <property type="molecule type" value="Genomic_DNA"/>
</dbReference>
<reference evidence="1 2" key="1">
    <citation type="submission" date="2020-06" db="EMBL/GenBank/DDBJ databases">
        <title>Genomic analysis of Salicibibacter sp. NKC5-3.</title>
        <authorList>
            <person name="Oh Y.J."/>
        </authorList>
    </citation>
    <scope>NUCLEOTIDE SEQUENCE [LARGE SCALE GENOMIC DNA]</scope>
    <source>
        <strain evidence="1 2">NKC5-3</strain>
    </source>
</reference>
<accession>A0A7T7CBA4</accession>
<evidence type="ECO:0000313" key="1">
    <source>
        <dbReference type="EMBL" id="QQK75604.1"/>
    </source>
</evidence>
<dbReference type="AlphaFoldDB" id="A0A7T7CBA4"/>
<dbReference type="KEGG" id="scia:HUG15_08535"/>
<sequence length="64" mass="7241">MRTKRMRNRMLGLMFTAMTMMTIGISSSYNGFVEAKSTCIESNGIITKENLELLAVNWSISCEQ</sequence>
<evidence type="ECO:0000313" key="2">
    <source>
        <dbReference type="Proteomes" id="UP000595823"/>
    </source>
</evidence>